<reference evidence="2 3" key="1">
    <citation type="submission" date="2016-11" db="EMBL/GenBank/DDBJ databases">
        <authorList>
            <person name="Jaros S."/>
            <person name="Januszkiewicz K."/>
            <person name="Wedrychowicz H."/>
        </authorList>
    </citation>
    <scope>NUCLEOTIDE SEQUENCE [LARGE SCALE GENOMIC DNA]</scope>
</reference>
<feature type="compositionally biased region" description="Basic and acidic residues" evidence="1">
    <location>
        <begin position="30"/>
        <end position="40"/>
    </location>
</feature>
<keyword evidence="3" id="KW-1185">Reference proteome</keyword>
<dbReference type="Proteomes" id="UP000249464">
    <property type="component" value="Unassembled WGS sequence"/>
</dbReference>
<evidence type="ECO:0000313" key="3">
    <source>
        <dbReference type="Proteomes" id="UP000249464"/>
    </source>
</evidence>
<name>A0A2X0P9S5_9BASI</name>
<organism evidence="2 3">
    <name type="scientific">Microbotryum silenes-dioicae</name>
    <dbReference type="NCBI Taxonomy" id="796604"/>
    <lineage>
        <taxon>Eukaryota</taxon>
        <taxon>Fungi</taxon>
        <taxon>Dikarya</taxon>
        <taxon>Basidiomycota</taxon>
        <taxon>Pucciniomycotina</taxon>
        <taxon>Microbotryomycetes</taxon>
        <taxon>Microbotryales</taxon>
        <taxon>Microbotryaceae</taxon>
        <taxon>Microbotryum</taxon>
    </lineage>
</organism>
<dbReference type="EMBL" id="FQNC01000060">
    <property type="protein sequence ID" value="SGY89939.1"/>
    <property type="molecule type" value="Genomic_DNA"/>
</dbReference>
<proteinExistence type="predicted"/>
<evidence type="ECO:0000313" key="2">
    <source>
        <dbReference type="EMBL" id="SGY89939.1"/>
    </source>
</evidence>
<sequence length="71" mass="8015">MESNKDGEFCEVDMEADCKTHRGLGSATSSKDRALPVDPRKIPRFDDAKLASLPEGYRYLAYRQSSAYKIK</sequence>
<gene>
    <name evidence="2" type="primary">BQ5605_C039g11779</name>
    <name evidence="2" type="ORF">BQ5605_C039G11779</name>
</gene>
<accession>A0A2X0P9S5</accession>
<feature type="region of interest" description="Disordered" evidence="1">
    <location>
        <begin position="21"/>
        <end position="40"/>
    </location>
</feature>
<protein>
    <submittedName>
        <fullName evidence="2">BQ5605_C039g11779 protein</fullName>
    </submittedName>
</protein>
<evidence type="ECO:0000256" key="1">
    <source>
        <dbReference type="SAM" id="MobiDB-lite"/>
    </source>
</evidence>
<dbReference type="AlphaFoldDB" id="A0A2X0P9S5"/>